<comment type="cofactor">
    <cofactor evidence="2">
        <name>Mg(2+)</name>
        <dbReference type="ChEBI" id="CHEBI:18420"/>
    </cofactor>
</comment>
<dbReference type="GO" id="GO:0008253">
    <property type="term" value="F:5'-nucleotidase activity"/>
    <property type="evidence" value="ECO:0007669"/>
    <property type="project" value="UniProtKB-UniRule"/>
</dbReference>
<dbReference type="InterPro" id="IPR036523">
    <property type="entry name" value="SurE-like_sf"/>
</dbReference>
<dbReference type="PANTHER" id="PTHR30457">
    <property type="entry name" value="5'-NUCLEOTIDASE SURE"/>
    <property type="match status" value="1"/>
</dbReference>
<dbReference type="HAMAP" id="MF_00060">
    <property type="entry name" value="SurE"/>
    <property type="match status" value="1"/>
</dbReference>
<dbReference type="AlphaFoldDB" id="A0A3D8IFE1"/>
<comment type="similarity">
    <text evidence="4 9">Belongs to the SurE nucleotidase family.</text>
</comment>
<keyword evidence="12" id="KW-1185">Reference proteome</keyword>
<dbReference type="InterPro" id="IPR030048">
    <property type="entry name" value="SurE"/>
</dbReference>
<proteinExistence type="inferred from homology"/>
<dbReference type="GO" id="GO:0008254">
    <property type="term" value="F:3'-nucleotidase activity"/>
    <property type="evidence" value="ECO:0007669"/>
    <property type="project" value="TreeGrafter"/>
</dbReference>
<keyword evidence="8 9" id="KW-0378">Hydrolase</keyword>
<evidence type="ECO:0000256" key="5">
    <source>
        <dbReference type="ARBA" id="ARBA00022490"/>
    </source>
</evidence>
<evidence type="ECO:0000256" key="3">
    <source>
        <dbReference type="ARBA" id="ARBA00004496"/>
    </source>
</evidence>
<dbReference type="SUPFAM" id="SSF64167">
    <property type="entry name" value="SurE-like"/>
    <property type="match status" value="1"/>
</dbReference>
<accession>A0A3D8IFE1</accession>
<feature type="binding site" evidence="9">
    <location>
        <position position="10"/>
    </location>
    <ligand>
        <name>a divalent metal cation</name>
        <dbReference type="ChEBI" id="CHEBI:60240"/>
    </ligand>
</feature>
<dbReference type="GO" id="GO:0000166">
    <property type="term" value="F:nucleotide binding"/>
    <property type="evidence" value="ECO:0007669"/>
    <property type="project" value="UniProtKB-KW"/>
</dbReference>
<evidence type="ECO:0000259" key="10">
    <source>
        <dbReference type="Pfam" id="PF01975"/>
    </source>
</evidence>
<evidence type="ECO:0000256" key="4">
    <source>
        <dbReference type="ARBA" id="ARBA00011062"/>
    </source>
</evidence>
<name>A0A3D8IFE1_9HELI</name>
<dbReference type="Gene3D" id="3.40.1210.10">
    <property type="entry name" value="Survival protein SurE-like phosphatase/nucleotidase"/>
    <property type="match status" value="1"/>
</dbReference>
<comment type="cofactor">
    <cofactor evidence="9">
        <name>a divalent metal cation</name>
        <dbReference type="ChEBI" id="CHEBI:60240"/>
    </cofactor>
    <text evidence="9">Binds 1 divalent metal cation per subunit.</text>
</comment>
<comment type="function">
    <text evidence="9">Nucleotidase that shows phosphatase activity on nucleoside 5'-monophosphates.</text>
</comment>
<keyword evidence="6 9" id="KW-0479">Metal-binding</keyword>
<feature type="binding site" evidence="9">
    <location>
        <position position="95"/>
    </location>
    <ligand>
        <name>a divalent metal cation</name>
        <dbReference type="ChEBI" id="CHEBI:60240"/>
    </ligand>
</feature>
<dbReference type="OrthoDB" id="9780815at2"/>
<evidence type="ECO:0000256" key="8">
    <source>
        <dbReference type="ARBA" id="ARBA00022801"/>
    </source>
</evidence>
<feature type="domain" description="Survival protein SurE-like phosphatase/nucleotidase" evidence="10">
    <location>
        <begin position="4"/>
        <end position="193"/>
    </location>
</feature>
<comment type="caution">
    <text evidence="11">The sequence shown here is derived from an EMBL/GenBank/DDBJ whole genome shotgun (WGS) entry which is preliminary data.</text>
</comment>
<dbReference type="GO" id="GO:0046872">
    <property type="term" value="F:metal ion binding"/>
    <property type="evidence" value="ECO:0007669"/>
    <property type="project" value="UniProtKB-UniRule"/>
</dbReference>
<comment type="catalytic activity">
    <reaction evidence="1 9">
        <text>a ribonucleoside 5'-phosphate + H2O = a ribonucleoside + phosphate</text>
        <dbReference type="Rhea" id="RHEA:12484"/>
        <dbReference type="ChEBI" id="CHEBI:15377"/>
        <dbReference type="ChEBI" id="CHEBI:18254"/>
        <dbReference type="ChEBI" id="CHEBI:43474"/>
        <dbReference type="ChEBI" id="CHEBI:58043"/>
        <dbReference type="EC" id="3.1.3.5"/>
    </reaction>
</comment>
<dbReference type="NCBIfam" id="NF001490">
    <property type="entry name" value="PRK00346.1-4"/>
    <property type="match status" value="1"/>
</dbReference>
<evidence type="ECO:0000256" key="1">
    <source>
        <dbReference type="ARBA" id="ARBA00000815"/>
    </source>
</evidence>
<dbReference type="RefSeq" id="WP_115551213.1">
    <property type="nucleotide sequence ID" value="NZ_CAONBV010000015.1"/>
</dbReference>
<dbReference type="EC" id="3.1.3.5" evidence="9"/>
<keyword evidence="5 9" id="KW-0963">Cytoplasm</keyword>
<evidence type="ECO:0000313" key="11">
    <source>
        <dbReference type="EMBL" id="RDU63889.1"/>
    </source>
</evidence>
<sequence>MKRILITNDDGYQSPGLLALQSALSPLGHIMIVAPASEKSACGHGMTLTRPLRFVEIEDDFYKLEDGSPTDCVYLSLNALYQEGFMPDLIVSGINIGSNMGEDISYSGTASAAMEGVLHGIPSIAISQVLQDKNYFGFDFELAKQSIYKIAKKILNHTYPLGAREFLNINIPQISPKDCKGFKITELGIRAYGNDAHVHRNPRGEEYYWLGLHPLAWNERENNETSDFEATKNGYVSITPITLDFTARNRLRTLEDWISGGFNE</sequence>
<dbReference type="Proteomes" id="UP000256650">
    <property type="component" value="Unassembled WGS sequence"/>
</dbReference>
<evidence type="ECO:0000313" key="12">
    <source>
        <dbReference type="Proteomes" id="UP000256650"/>
    </source>
</evidence>
<dbReference type="GeneID" id="82535343"/>
<dbReference type="FunFam" id="3.40.1210.10:FF:000001">
    <property type="entry name" value="5'/3'-nucleotidase SurE"/>
    <property type="match status" value="1"/>
</dbReference>
<dbReference type="NCBIfam" id="NF001494">
    <property type="entry name" value="PRK00346.2-4"/>
    <property type="match status" value="1"/>
</dbReference>
<keyword evidence="7 9" id="KW-0547">Nucleotide-binding</keyword>
<evidence type="ECO:0000256" key="9">
    <source>
        <dbReference type="HAMAP-Rule" id="MF_00060"/>
    </source>
</evidence>
<organism evidence="11 12">
    <name type="scientific">Helicobacter ganmani</name>
    <dbReference type="NCBI Taxonomy" id="60246"/>
    <lineage>
        <taxon>Bacteria</taxon>
        <taxon>Pseudomonadati</taxon>
        <taxon>Campylobacterota</taxon>
        <taxon>Epsilonproteobacteria</taxon>
        <taxon>Campylobacterales</taxon>
        <taxon>Helicobacteraceae</taxon>
        <taxon>Helicobacter</taxon>
    </lineage>
</organism>
<feature type="binding site" evidence="9">
    <location>
        <position position="9"/>
    </location>
    <ligand>
        <name>a divalent metal cation</name>
        <dbReference type="ChEBI" id="CHEBI:60240"/>
    </ligand>
</feature>
<comment type="subcellular location">
    <subcellularLocation>
        <location evidence="3 9">Cytoplasm</location>
    </subcellularLocation>
</comment>
<dbReference type="Pfam" id="PF01975">
    <property type="entry name" value="SurE"/>
    <property type="match status" value="1"/>
</dbReference>
<evidence type="ECO:0000256" key="6">
    <source>
        <dbReference type="ARBA" id="ARBA00022723"/>
    </source>
</evidence>
<dbReference type="InterPro" id="IPR002828">
    <property type="entry name" value="SurE-like_Pase/nucleotidase"/>
</dbReference>
<gene>
    <name evidence="9" type="primary">surE</name>
    <name evidence="11" type="ORF">CQA43_03480</name>
</gene>
<evidence type="ECO:0000256" key="2">
    <source>
        <dbReference type="ARBA" id="ARBA00001946"/>
    </source>
</evidence>
<dbReference type="PANTHER" id="PTHR30457:SF12">
    <property type="entry name" value="5'_3'-NUCLEOTIDASE SURE"/>
    <property type="match status" value="1"/>
</dbReference>
<dbReference type="EMBL" id="NXLS01000002">
    <property type="protein sequence ID" value="RDU63889.1"/>
    <property type="molecule type" value="Genomic_DNA"/>
</dbReference>
<dbReference type="NCBIfam" id="TIGR00087">
    <property type="entry name" value="surE"/>
    <property type="match status" value="1"/>
</dbReference>
<evidence type="ECO:0000256" key="7">
    <source>
        <dbReference type="ARBA" id="ARBA00022741"/>
    </source>
</evidence>
<dbReference type="GO" id="GO:0004309">
    <property type="term" value="F:exopolyphosphatase activity"/>
    <property type="evidence" value="ECO:0007669"/>
    <property type="project" value="TreeGrafter"/>
</dbReference>
<feature type="binding site" evidence="9">
    <location>
        <position position="40"/>
    </location>
    <ligand>
        <name>a divalent metal cation</name>
        <dbReference type="ChEBI" id="CHEBI:60240"/>
    </ligand>
</feature>
<protein>
    <recommendedName>
        <fullName evidence="9">5'-nucleotidase SurE</fullName>
        <ecNumber evidence="9">3.1.3.5</ecNumber>
    </recommendedName>
    <alternativeName>
        <fullName evidence="9">Nucleoside 5'-monophosphate phosphohydrolase</fullName>
    </alternativeName>
</protein>
<reference evidence="11 12" key="1">
    <citation type="submission" date="2018-04" db="EMBL/GenBank/DDBJ databases">
        <title>Novel Campyloabacter and Helicobacter Species and Strains.</title>
        <authorList>
            <person name="Mannion A.J."/>
            <person name="Shen Z."/>
            <person name="Fox J.G."/>
        </authorList>
    </citation>
    <scope>NUCLEOTIDE SEQUENCE [LARGE SCALE GENOMIC DNA]</scope>
    <source>
        <strain evidence="11 12">MIT 99-5101</strain>
    </source>
</reference>
<dbReference type="GO" id="GO:0005737">
    <property type="term" value="C:cytoplasm"/>
    <property type="evidence" value="ECO:0007669"/>
    <property type="project" value="UniProtKB-SubCell"/>
</dbReference>